<accession>A0AC58SEJ0</accession>
<keyword evidence="1" id="KW-1185">Reference proteome</keyword>
<reference evidence="1" key="1">
    <citation type="journal article" date="2014" name="Nat. Commun.">
        <title>The tobacco genome sequence and its comparison with those of tomato and potato.</title>
        <authorList>
            <person name="Sierro N."/>
            <person name="Battey J.N."/>
            <person name="Ouadi S."/>
            <person name="Bakaher N."/>
            <person name="Bovet L."/>
            <person name="Willig A."/>
            <person name="Goepfert S."/>
            <person name="Peitsch M.C."/>
            <person name="Ivanov N.V."/>
        </authorList>
    </citation>
    <scope>NUCLEOTIDE SEQUENCE [LARGE SCALE GENOMIC DNA]</scope>
</reference>
<evidence type="ECO:0000313" key="2">
    <source>
        <dbReference type="RefSeq" id="XP_075083397.1"/>
    </source>
</evidence>
<name>A0AC58SEJ0_TOBAC</name>
<proteinExistence type="predicted"/>
<dbReference type="Proteomes" id="UP000790787">
    <property type="component" value="Chromosome 2"/>
</dbReference>
<evidence type="ECO:0000313" key="1">
    <source>
        <dbReference type="Proteomes" id="UP000790787"/>
    </source>
</evidence>
<protein>
    <submittedName>
        <fullName evidence="2">Uncharacterized protein LOC142167138</fullName>
    </submittedName>
</protein>
<dbReference type="RefSeq" id="XP_075083397.1">
    <property type="nucleotide sequence ID" value="XM_075227296.1"/>
</dbReference>
<gene>
    <name evidence="2" type="primary">LOC142167138</name>
</gene>
<sequence length="415" mass="45939">MIVLEYSIIFEKLSCYAPHLIPTEDEKIDRFAHELISGIRKDTGSGRRNTTFTNFVDLVMDLERIHQEERANREQNKKARTFGTFSAVPNSGKRQSSRWSSGPPQSRMQTASSSPPLAYNTGHGGQFRPVQSDHRTTQQALSSVGSRQCQSSATRGPRSPCYGCGLMGHIRKFCPNGQHGLIAHLSPSMATTSVAPPPPRGNGGHSGRNAGNVPQTTTSSQGTHPRFYTMPTRPIAEASDVVVTCILTVCTLDAYALMDPESIFSYVTPYFALDFGIVPEQLLEPFSMSTSMGDFVIASHIYRGCCYAILDCRAKVAKFEFPNESVREWKGNITEPRGKFISYLKAKNMITKGYLYHLVRVTDTTAEVTSIQYVPVVNEFLDVFPDELPGIPPDRVIDFGIDLVPDTQPISIPLY</sequence>
<organism evidence="1 2">
    <name type="scientific">Nicotiana tabacum</name>
    <name type="common">Common tobacco</name>
    <dbReference type="NCBI Taxonomy" id="4097"/>
    <lineage>
        <taxon>Eukaryota</taxon>
        <taxon>Viridiplantae</taxon>
        <taxon>Streptophyta</taxon>
        <taxon>Embryophyta</taxon>
        <taxon>Tracheophyta</taxon>
        <taxon>Spermatophyta</taxon>
        <taxon>Magnoliopsida</taxon>
        <taxon>eudicotyledons</taxon>
        <taxon>Gunneridae</taxon>
        <taxon>Pentapetalae</taxon>
        <taxon>asterids</taxon>
        <taxon>lamiids</taxon>
        <taxon>Solanales</taxon>
        <taxon>Solanaceae</taxon>
        <taxon>Nicotianoideae</taxon>
        <taxon>Nicotianeae</taxon>
        <taxon>Nicotiana</taxon>
    </lineage>
</organism>
<reference evidence="2" key="2">
    <citation type="submission" date="2025-08" db="UniProtKB">
        <authorList>
            <consortium name="RefSeq"/>
        </authorList>
    </citation>
    <scope>IDENTIFICATION</scope>
    <source>
        <tissue evidence="2">Leaf</tissue>
    </source>
</reference>